<keyword evidence="2" id="KW-1185">Reference proteome</keyword>
<comment type="caution">
    <text evidence="1">The sequence shown here is derived from an EMBL/GenBank/DDBJ whole genome shotgun (WGS) entry which is preliminary data.</text>
</comment>
<accession>A0A9D4E5D4</accession>
<protein>
    <submittedName>
        <fullName evidence="1">Uncharacterized protein</fullName>
    </submittedName>
</protein>
<organism evidence="1 2">
    <name type="scientific">Dreissena polymorpha</name>
    <name type="common">Zebra mussel</name>
    <name type="synonym">Mytilus polymorpha</name>
    <dbReference type="NCBI Taxonomy" id="45954"/>
    <lineage>
        <taxon>Eukaryota</taxon>
        <taxon>Metazoa</taxon>
        <taxon>Spiralia</taxon>
        <taxon>Lophotrochozoa</taxon>
        <taxon>Mollusca</taxon>
        <taxon>Bivalvia</taxon>
        <taxon>Autobranchia</taxon>
        <taxon>Heteroconchia</taxon>
        <taxon>Euheterodonta</taxon>
        <taxon>Imparidentia</taxon>
        <taxon>Neoheterodontei</taxon>
        <taxon>Myida</taxon>
        <taxon>Dreissenoidea</taxon>
        <taxon>Dreissenidae</taxon>
        <taxon>Dreissena</taxon>
    </lineage>
</organism>
<sequence length="68" mass="7917">MNYSPSTVTLIVKTCFILHNLMRIRYPTMQNAWLNMMIEEAIWFLRNGEEVATWRIPGMSIPGATTQQ</sequence>
<reference evidence="1" key="2">
    <citation type="submission" date="2020-11" db="EMBL/GenBank/DDBJ databases">
        <authorList>
            <person name="McCartney M.A."/>
            <person name="Auch B."/>
            <person name="Kono T."/>
            <person name="Mallez S."/>
            <person name="Becker A."/>
            <person name="Gohl D.M."/>
            <person name="Silverstein K.A.T."/>
            <person name="Koren S."/>
            <person name="Bechman K.B."/>
            <person name="Herman A."/>
            <person name="Abrahante J.E."/>
            <person name="Garbe J."/>
        </authorList>
    </citation>
    <scope>NUCLEOTIDE SEQUENCE</scope>
    <source>
        <strain evidence="1">Duluth1</strain>
        <tissue evidence="1">Whole animal</tissue>
    </source>
</reference>
<dbReference type="Proteomes" id="UP000828390">
    <property type="component" value="Unassembled WGS sequence"/>
</dbReference>
<reference evidence="1" key="1">
    <citation type="journal article" date="2019" name="bioRxiv">
        <title>The Genome of the Zebra Mussel, Dreissena polymorpha: A Resource for Invasive Species Research.</title>
        <authorList>
            <person name="McCartney M.A."/>
            <person name="Auch B."/>
            <person name="Kono T."/>
            <person name="Mallez S."/>
            <person name="Zhang Y."/>
            <person name="Obille A."/>
            <person name="Becker A."/>
            <person name="Abrahante J.E."/>
            <person name="Garbe J."/>
            <person name="Badalamenti J.P."/>
            <person name="Herman A."/>
            <person name="Mangelson H."/>
            <person name="Liachko I."/>
            <person name="Sullivan S."/>
            <person name="Sone E.D."/>
            <person name="Koren S."/>
            <person name="Silverstein K.A.T."/>
            <person name="Beckman K.B."/>
            <person name="Gohl D.M."/>
        </authorList>
    </citation>
    <scope>NUCLEOTIDE SEQUENCE</scope>
    <source>
        <strain evidence="1">Duluth1</strain>
        <tissue evidence="1">Whole animal</tissue>
    </source>
</reference>
<proteinExistence type="predicted"/>
<dbReference type="AlphaFoldDB" id="A0A9D4E5D4"/>
<dbReference type="EMBL" id="JAIWYP010000009">
    <property type="protein sequence ID" value="KAH3773453.1"/>
    <property type="molecule type" value="Genomic_DNA"/>
</dbReference>
<name>A0A9D4E5D4_DREPO</name>
<evidence type="ECO:0000313" key="2">
    <source>
        <dbReference type="Proteomes" id="UP000828390"/>
    </source>
</evidence>
<gene>
    <name evidence="1" type="ORF">DPMN_174814</name>
</gene>
<evidence type="ECO:0000313" key="1">
    <source>
        <dbReference type="EMBL" id="KAH3773453.1"/>
    </source>
</evidence>